<dbReference type="AlphaFoldDB" id="A0A9D2HRJ5"/>
<name>A0A9D2HRJ5_9BACE</name>
<organism evidence="1 2">
    <name type="scientific">Candidatus Bacteroides intestinavium</name>
    <dbReference type="NCBI Taxonomy" id="2838469"/>
    <lineage>
        <taxon>Bacteria</taxon>
        <taxon>Pseudomonadati</taxon>
        <taxon>Bacteroidota</taxon>
        <taxon>Bacteroidia</taxon>
        <taxon>Bacteroidales</taxon>
        <taxon>Bacteroidaceae</taxon>
        <taxon>Bacteroides</taxon>
    </lineage>
</organism>
<protein>
    <submittedName>
        <fullName evidence="1">Uncharacterized protein</fullName>
    </submittedName>
</protein>
<gene>
    <name evidence="1" type="ORF">H9785_03985</name>
</gene>
<evidence type="ECO:0000313" key="2">
    <source>
        <dbReference type="Proteomes" id="UP000823860"/>
    </source>
</evidence>
<reference evidence="1" key="1">
    <citation type="journal article" date="2021" name="PeerJ">
        <title>Extensive microbial diversity within the chicken gut microbiome revealed by metagenomics and culture.</title>
        <authorList>
            <person name="Gilroy R."/>
            <person name="Ravi A."/>
            <person name="Getino M."/>
            <person name="Pursley I."/>
            <person name="Horton D.L."/>
            <person name="Alikhan N.F."/>
            <person name="Baker D."/>
            <person name="Gharbi K."/>
            <person name="Hall N."/>
            <person name="Watson M."/>
            <person name="Adriaenssens E.M."/>
            <person name="Foster-Nyarko E."/>
            <person name="Jarju S."/>
            <person name="Secka A."/>
            <person name="Antonio M."/>
            <person name="Oren A."/>
            <person name="Chaudhuri R.R."/>
            <person name="La Ragione R."/>
            <person name="Hildebrand F."/>
            <person name="Pallen M.J."/>
        </authorList>
    </citation>
    <scope>NUCLEOTIDE SEQUENCE</scope>
    <source>
        <strain evidence="1">ChiHecec1B25-7008</strain>
    </source>
</reference>
<sequence>MKQTVSRPSSLRFRRWSRKAYAAFASIGRHVTIGCVSKSIADKSLTKQASAKAVIPYCKDGREPKRGEDCPVGNRGSTAGLYPADLLSELMRNGMLRMNQEVAYPPYSDKDGCVPPLPHTTGTFRKDILSERPVFLCSFRTCLRGFHSDSGP</sequence>
<proteinExistence type="predicted"/>
<dbReference type="EMBL" id="DWZE01000050">
    <property type="protein sequence ID" value="HJA83114.1"/>
    <property type="molecule type" value="Genomic_DNA"/>
</dbReference>
<evidence type="ECO:0000313" key="1">
    <source>
        <dbReference type="EMBL" id="HJA83114.1"/>
    </source>
</evidence>
<dbReference type="Proteomes" id="UP000823860">
    <property type="component" value="Unassembled WGS sequence"/>
</dbReference>
<comment type="caution">
    <text evidence="1">The sequence shown here is derived from an EMBL/GenBank/DDBJ whole genome shotgun (WGS) entry which is preliminary data.</text>
</comment>
<accession>A0A9D2HRJ5</accession>
<reference evidence="1" key="2">
    <citation type="submission" date="2021-04" db="EMBL/GenBank/DDBJ databases">
        <authorList>
            <person name="Gilroy R."/>
        </authorList>
    </citation>
    <scope>NUCLEOTIDE SEQUENCE</scope>
    <source>
        <strain evidence="1">ChiHecec1B25-7008</strain>
    </source>
</reference>